<dbReference type="VEuPathDB" id="TriTrypDB:TcCL_NonESM10554"/>
<name>A0A2V2US63_TRYCR</name>
<dbReference type="VEuPathDB" id="TriTrypDB:C4B63_35g178"/>
<dbReference type="Proteomes" id="UP000246078">
    <property type="component" value="Unassembled WGS sequence"/>
</dbReference>
<reference evidence="1 2" key="1">
    <citation type="journal article" date="2018" name="Microb. Genom.">
        <title>Expanding an expanded genome: long-read sequencing of Trypanosoma cruzi.</title>
        <authorList>
            <person name="Berna L."/>
            <person name="Rodriguez M."/>
            <person name="Chiribao M.L."/>
            <person name="Parodi-Talice A."/>
            <person name="Pita S."/>
            <person name="Rijo G."/>
            <person name="Alvarez-Valin F."/>
            <person name="Robello C."/>
        </authorList>
    </citation>
    <scope>NUCLEOTIDE SEQUENCE [LARGE SCALE GENOMIC DNA]</scope>
    <source>
        <strain evidence="1 2">TCC</strain>
    </source>
</reference>
<dbReference type="CDD" id="cd22997">
    <property type="entry name" value="GT_LH"/>
    <property type="match status" value="1"/>
</dbReference>
<dbReference type="VEuPathDB" id="TriTrypDB:TcBrA4_0050780"/>
<dbReference type="VEuPathDB" id="TriTrypDB:TcG_08484"/>
<proteinExistence type="predicted"/>
<dbReference type="VEuPathDB" id="TriTrypDB:TcCLB.505097.49"/>
<dbReference type="VEuPathDB" id="TriTrypDB:Tc_MARK_10298"/>
<dbReference type="VEuPathDB" id="TriTrypDB:ECC02_008043"/>
<evidence type="ECO:0000313" key="1">
    <source>
        <dbReference type="EMBL" id="PWU85992.1"/>
    </source>
</evidence>
<protein>
    <submittedName>
        <fullName evidence="1">Putative expression site-associated gene (ESAG-like) protein</fullName>
    </submittedName>
</protein>
<dbReference type="VEuPathDB" id="TriTrypDB:TCDM_13584"/>
<dbReference type="VEuPathDB" id="TriTrypDB:TcYC6_0083080"/>
<organism evidence="1 2">
    <name type="scientific">Trypanosoma cruzi</name>
    <dbReference type="NCBI Taxonomy" id="5693"/>
    <lineage>
        <taxon>Eukaryota</taxon>
        <taxon>Discoba</taxon>
        <taxon>Euglenozoa</taxon>
        <taxon>Kinetoplastea</taxon>
        <taxon>Metakinetoplastina</taxon>
        <taxon>Trypanosomatida</taxon>
        <taxon>Trypanosomatidae</taxon>
        <taxon>Trypanosoma</taxon>
        <taxon>Schizotrypanum</taxon>
    </lineage>
</organism>
<dbReference type="VEuPathDB" id="TriTrypDB:Tc_MARK_10299"/>
<dbReference type="VEuPathDB" id="TriTrypDB:C3747_577g11"/>
<comment type="caution">
    <text evidence="1">The sequence shown here is derived from an EMBL/GenBank/DDBJ whole genome shotgun (WGS) entry which is preliminary data.</text>
</comment>
<dbReference type="VEuPathDB" id="TriTrypDB:BCY84_04940"/>
<dbReference type="VEuPathDB" id="TriTrypDB:TCSYLVIO_001202"/>
<dbReference type="VEuPathDB" id="TriTrypDB:TcCLB.510165.60"/>
<sequence length="398" mass="45189">MRRRVIYFILMNQTFKRAFLLLQFFLVLALLIAASNWENDSSLIFSETLVKDDVQFVKAKSESERPRVVFLVIQTRKSPGWCRMLLSSLLSEVSVVSIGFGKRYNHAKRPLWILDYIVNEGLRDEDVVVAFDGGDAFITGSFQVKQAVDRFLEATAPTAAVFNVTAVHRGEAKAPLLFSSESLCFAPLMKILISSGPQKRARKCVWYYSKVWEAMNASADQGMVPFTSAKGLFLNAGGMVGRVWAIREALKAYKNVLGLTDQWWCDQSIWALLYVWSLTRTANVSLDFRIPYGILNLDYHHNFFQIPYGEVVAHPAVIHLPGGQRSWAALMPELMNHTTWFSKLKSSPQMTRDGLTQLSNLFVKLVTCDGETRFRRFGALCSPRKVIDPDWLLSPLRK</sequence>
<gene>
    <name evidence="1" type="ORF">C3747_577g11</name>
</gene>
<dbReference type="AlphaFoldDB" id="A0A2V2US63"/>
<dbReference type="EMBL" id="PRFC01000577">
    <property type="protein sequence ID" value="PWU85992.1"/>
    <property type="molecule type" value="Genomic_DNA"/>
</dbReference>
<accession>A0A2V2US63</accession>
<dbReference type="PANTHER" id="PTHR36587:SF2">
    <property type="entry name" value="EXPRESSION SITE-ASSOCIATED GENE 3 (ESAG3)-LIKE PROTEIN"/>
    <property type="match status" value="1"/>
</dbReference>
<dbReference type="PANTHER" id="PTHR36587">
    <property type="entry name" value="EXPRESSION SITE-ASSOCIATED GENE 3 (ESAG3)-LIKE PROTEIN"/>
    <property type="match status" value="1"/>
</dbReference>
<evidence type="ECO:0000313" key="2">
    <source>
        <dbReference type="Proteomes" id="UP000246078"/>
    </source>
</evidence>